<evidence type="ECO:0000256" key="1">
    <source>
        <dbReference type="ARBA" id="ARBA00006443"/>
    </source>
</evidence>
<dbReference type="InterPro" id="IPR019354">
    <property type="entry name" value="SMG8-like"/>
</dbReference>
<dbReference type="HOGENOM" id="CLU_699111_0_0_1"/>
<reference evidence="4" key="1">
    <citation type="journal article" date="2011" name="PLoS Biol.">
        <title>Gene gain and loss during evolution of obligate parasitism in the white rust pathogen of Arabidopsis thaliana.</title>
        <authorList>
            <person name="Kemen E."/>
            <person name="Gardiner A."/>
            <person name="Schultz-Larsen T."/>
            <person name="Kemen A.C."/>
            <person name="Balmuth A.L."/>
            <person name="Robert-Seilaniantz A."/>
            <person name="Bailey K."/>
            <person name="Holub E."/>
            <person name="Studholme D.J."/>
            <person name="Maclean D."/>
            <person name="Jones J.D."/>
        </authorList>
    </citation>
    <scope>NUCLEOTIDE SEQUENCE</scope>
</reference>
<dbReference type="GO" id="GO:0000184">
    <property type="term" value="P:nuclear-transcribed mRNA catabolic process, nonsense-mediated decay"/>
    <property type="evidence" value="ECO:0007669"/>
    <property type="project" value="UniProtKB-KW"/>
</dbReference>
<gene>
    <name evidence="4" type="primary">AlNc14C64G4587</name>
    <name evidence="4" type="ORF">ALNC14_052820</name>
</gene>
<accession>F0WD67</accession>
<proteinExistence type="inferred from homology"/>
<evidence type="ECO:0000313" key="4">
    <source>
        <dbReference type="EMBL" id="CCA19139.1"/>
    </source>
</evidence>
<dbReference type="AlphaFoldDB" id="F0WD67"/>
<comment type="similarity">
    <text evidence="1">Belongs to the SMG8 family.</text>
</comment>
<reference evidence="4" key="2">
    <citation type="submission" date="2011-02" db="EMBL/GenBank/DDBJ databases">
        <authorList>
            <person name="MacLean D."/>
        </authorList>
    </citation>
    <scope>NUCLEOTIDE SEQUENCE</scope>
</reference>
<dbReference type="PANTHER" id="PTHR13091">
    <property type="entry name" value="AMPLIFIED IN BREAST CANCER 2-RELATED"/>
    <property type="match status" value="1"/>
</dbReference>
<keyword evidence="2" id="KW-0866">Nonsense-mediated mRNA decay</keyword>
<organism evidence="4">
    <name type="scientific">Albugo laibachii Nc14</name>
    <dbReference type="NCBI Taxonomy" id="890382"/>
    <lineage>
        <taxon>Eukaryota</taxon>
        <taxon>Sar</taxon>
        <taxon>Stramenopiles</taxon>
        <taxon>Oomycota</taxon>
        <taxon>Peronosporomycetes</taxon>
        <taxon>Albuginales</taxon>
        <taxon>Albuginaceae</taxon>
        <taxon>Albugo</taxon>
    </lineage>
</organism>
<evidence type="ECO:0000256" key="2">
    <source>
        <dbReference type="ARBA" id="ARBA00023161"/>
    </source>
</evidence>
<sequence length="395" mass="44388">MVSNAKDPQAVRTLRIFPLSDEYERLCQRPESGTINFDGDDSLLRSLSTATESSVAIGMISTDVPTSYSDALNRQKRLYWIANRLFGKTAFVLGSMGSKADAEAVIELYYSTELKVIFLLGWIPSPQAEKTRQKSLQMQQLLFTSCQYVFQIQESSRFNLKIVKDIQSLWNKKQELLGLLTGTSSKQSKQAKGSTYKQQGISFSPKYAFTPGYCTPFLTILAPVHDESVLSNSEALRNYNYTMENVLFVLLRTLPPGVISVSRTREAFTAMHLTKCDKLFQLDVSHPVVFLSRSIITSKADLVVRLNALLDSLEKSIDGGVEPSLLEHVPHEERGLDRTRHIMNSHVKGIFDYVQTGVRSGRKESTPVTEPPSPKKWLLEFHKLHSLVIRGTDSS</sequence>
<protein>
    <recommendedName>
        <fullName evidence="3">Nonsense-mediated mRNA decay factor SMG8</fullName>
    </recommendedName>
</protein>
<evidence type="ECO:0000256" key="3">
    <source>
        <dbReference type="ARBA" id="ARBA00029509"/>
    </source>
</evidence>
<name>F0WD67_9STRA</name>
<dbReference type="PANTHER" id="PTHR13091:SF0">
    <property type="entry name" value="NONSENSE-MEDIATED MRNA DECAY FACTOR SMG8"/>
    <property type="match status" value="1"/>
</dbReference>
<dbReference type="EMBL" id="FR824109">
    <property type="protein sequence ID" value="CCA19139.1"/>
    <property type="molecule type" value="Genomic_DNA"/>
</dbReference>